<accession>A0AAD7R5B2</accession>
<evidence type="ECO:0000313" key="2">
    <source>
        <dbReference type="EMBL" id="KAJ8366341.1"/>
    </source>
</evidence>
<dbReference type="Proteomes" id="UP001221898">
    <property type="component" value="Unassembled WGS sequence"/>
</dbReference>
<evidence type="ECO:0000256" key="1">
    <source>
        <dbReference type="SAM" id="MobiDB-lite"/>
    </source>
</evidence>
<proteinExistence type="predicted"/>
<dbReference type="AlphaFoldDB" id="A0AAD7R5B2"/>
<feature type="region of interest" description="Disordered" evidence="1">
    <location>
        <begin position="100"/>
        <end position="121"/>
    </location>
</feature>
<gene>
    <name evidence="2" type="ORF">AAFF_G00361210</name>
</gene>
<keyword evidence="3" id="KW-1185">Reference proteome</keyword>
<name>A0AAD7R5B2_9TELE</name>
<sequence length="208" mass="22797">MMMTFTTSSLLTLSPFTPRHAQWTMRMDRHFSGISCLSAGLARDVEVREEARLPWASPEHSHRIGQLCGRALCCLQSCVLTGVRQRTAMTSSERAGCCLNSDPKEGLQNRSESQNRGGGREGTVLIPGWPLLQTLPPGHVTVLTPVRQAAGQMDRRMALSTHFAFISSFPRFLVTGSRLLLPVGFTIRQQRTRGADKGDLGTSGLSSE</sequence>
<dbReference type="EMBL" id="JAINUG010000606">
    <property type="protein sequence ID" value="KAJ8366341.1"/>
    <property type="molecule type" value="Genomic_DNA"/>
</dbReference>
<reference evidence="2" key="1">
    <citation type="journal article" date="2023" name="Science">
        <title>Genome structures resolve the early diversification of teleost fishes.</title>
        <authorList>
            <person name="Parey E."/>
            <person name="Louis A."/>
            <person name="Montfort J."/>
            <person name="Bouchez O."/>
            <person name="Roques C."/>
            <person name="Iampietro C."/>
            <person name="Lluch J."/>
            <person name="Castinel A."/>
            <person name="Donnadieu C."/>
            <person name="Desvignes T."/>
            <person name="Floi Bucao C."/>
            <person name="Jouanno E."/>
            <person name="Wen M."/>
            <person name="Mejri S."/>
            <person name="Dirks R."/>
            <person name="Jansen H."/>
            <person name="Henkel C."/>
            <person name="Chen W.J."/>
            <person name="Zahm M."/>
            <person name="Cabau C."/>
            <person name="Klopp C."/>
            <person name="Thompson A.W."/>
            <person name="Robinson-Rechavi M."/>
            <person name="Braasch I."/>
            <person name="Lecointre G."/>
            <person name="Bobe J."/>
            <person name="Postlethwait J.H."/>
            <person name="Berthelot C."/>
            <person name="Roest Crollius H."/>
            <person name="Guiguen Y."/>
        </authorList>
    </citation>
    <scope>NUCLEOTIDE SEQUENCE</scope>
    <source>
        <strain evidence="2">NC1722</strain>
    </source>
</reference>
<comment type="caution">
    <text evidence="2">The sequence shown here is derived from an EMBL/GenBank/DDBJ whole genome shotgun (WGS) entry which is preliminary data.</text>
</comment>
<organism evidence="2 3">
    <name type="scientific">Aldrovandia affinis</name>
    <dbReference type="NCBI Taxonomy" id="143900"/>
    <lineage>
        <taxon>Eukaryota</taxon>
        <taxon>Metazoa</taxon>
        <taxon>Chordata</taxon>
        <taxon>Craniata</taxon>
        <taxon>Vertebrata</taxon>
        <taxon>Euteleostomi</taxon>
        <taxon>Actinopterygii</taxon>
        <taxon>Neopterygii</taxon>
        <taxon>Teleostei</taxon>
        <taxon>Notacanthiformes</taxon>
        <taxon>Halosauridae</taxon>
        <taxon>Aldrovandia</taxon>
    </lineage>
</organism>
<protein>
    <submittedName>
        <fullName evidence="2">Uncharacterized protein</fullName>
    </submittedName>
</protein>
<evidence type="ECO:0000313" key="3">
    <source>
        <dbReference type="Proteomes" id="UP001221898"/>
    </source>
</evidence>